<proteinExistence type="predicted"/>
<evidence type="ECO:0000313" key="2">
    <source>
        <dbReference type="Proteomes" id="UP000641954"/>
    </source>
</evidence>
<organism evidence="1 2">
    <name type="scientific">Planktothricoides raciborskii FACHB-1370</name>
    <dbReference type="NCBI Taxonomy" id="2949576"/>
    <lineage>
        <taxon>Bacteria</taxon>
        <taxon>Bacillati</taxon>
        <taxon>Cyanobacteriota</taxon>
        <taxon>Cyanophyceae</taxon>
        <taxon>Oscillatoriophycideae</taxon>
        <taxon>Oscillatoriales</taxon>
        <taxon>Oscillatoriaceae</taxon>
        <taxon>Planktothricoides</taxon>
    </lineage>
</organism>
<name>A0ABR8EG08_9CYAN</name>
<reference evidence="1 2" key="1">
    <citation type="journal article" date="2020" name="ISME J.">
        <title>Comparative genomics reveals insights into cyanobacterial evolution and habitat adaptation.</title>
        <authorList>
            <person name="Chen M.Y."/>
            <person name="Teng W.K."/>
            <person name="Zhao L."/>
            <person name="Hu C.X."/>
            <person name="Zhou Y.K."/>
            <person name="Han B.P."/>
            <person name="Song L.R."/>
            <person name="Shu W.S."/>
        </authorList>
    </citation>
    <scope>NUCLEOTIDE SEQUENCE [LARGE SCALE GENOMIC DNA]</scope>
    <source>
        <strain evidence="1 2">FACHB-1370</strain>
    </source>
</reference>
<protein>
    <submittedName>
        <fullName evidence="1">Uncharacterized protein</fullName>
    </submittedName>
</protein>
<evidence type="ECO:0000313" key="1">
    <source>
        <dbReference type="EMBL" id="MBD2545420.1"/>
    </source>
</evidence>
<dbReference type="Proteomes" id="UP000641954">
    <property type="component" value="Unassembled WGS sequence"/>
</dbReference>
<gene>
    <name evidence="1" type="ORF">H6G72_16570</name>
</gene>
<dbReference type="RefSeq" id="WP_054464130.1">
    <property type="nucleotide sequence ID" value="NZ_JACJSK010000023.1"/>
</dbReference>
<dbReference type="EMBL" id="JACJSK010000023">
    <property type="protein sequence ID" value="MBD2545420.1"/>
    <property type="molecule type" value="Genomic_DNA"/>
</dbReference>
<comment type="caution">
    <text evidence="1">The sequence shown here is derived from an EMBL/GenBank/DDBJ whole genome shotgun (WGS) entry which is preliminary data.</text>
</comment>
<accession>A0ABR8EG08</accession>
<keyword evidence="2" id="KW-1185">Reference proteome</keyword>
<sequence>MQKVEDQQALLKKYVAGLKRQVDSLTERCQNLPEAQQLNLLIPFLIKYANMPSFGAQALCPK</sequence>